<dbReference type="PANTHER" id="PTHR43414">
    <property type="entry name" value="MULTIDRUG RESISTANCE PROTEIN MDTG"/>
    <property type="match status" value="1"/>
</dbReference>
<evidence type="ECO:0000256" key="6">
    <source>
        <dbReference type="ARBA" id="ARBA00023136"/>
    </source>
</evidence>
<dbReference type="GO" id="GO:0005886">
    <property type="term" value="C:plasma membrane"/>
    <property type="evidence" value="ECO:0007669"/>
    <property type="project" value="UniProtKB-SubCell"/>
</dbReference>
<feature type="transmembrane region" description="Helical" evidence="7">
    <location>
        <begin position="188"/>
        <end position="210"/>
    </location>
</feature>
<comment type="caution">
    <text evidence="9">The sequence shown here is derived from an EMBL/GenBank/DDBJ whole genome shotgun (WGS) entry which is preliminary data.</text>
</comment>
<evidence type="ECO:0000256" key="7">
    <source>
        <dbReference type="SAM" id="Phobius"/>
    </source>
</evidence>
<dbReference type="InterPro" id="IPR036259">
    <property type="entry name" value="MFS_trans_sf"/>
</dbReference>
<keyword evidence="4 7" id="KW-0812">Transmembrane</keyword>
<dbReference type="InterPro" id="IPR011701">
    <property type="entry name" value="MFS"/>
</dbReference>
<feature type="transmembrane region" description="Helical" evidence="7">
    <location>
        <begin position="36"/>
        <end position="59"/>
    </location>
</feature>
<evidence type="ECO:0000256" key="2">
    <source>
        <dbReference type="ARBA" id="ARBA00022448"/>
    </source>
</evidence>
<feature type="transmembrane region" description="Helical" evidence="7">
    <location>
        <begin position="270"/>
        <end position="289"/>
    </location>
</feature>
<proteinExistence type="predicted"/>
<organism evidence="9 10">
    <name type="scientific">Collibacillus ludicampi</name>
    <dbReference type="NCBI Taxonomy" id="2771369"/>
    <lineage>
        <taxon>Bacteria</taxon>
        <taxon>Bacillati</taxon>
        <taxon>Bacillota</taxon>
        <taxon>Bacilli</taxon>
        <taxon>Bacillales</taxon>
        <taxon>Alicyclobacillaceae</taxon>
        <taxon>Collibacillus</taxon>
    </lineage>
</organism>
<dbReference type="EMBL" id="BOQE01000001">
    <property type="protein sequence ID" value="GIM45886.1"/>
    <property type="molecule type" value="Genomic_DNA"/>
</dbReference>
<evidence type="ECO:0000256" key="1">
    <source>
        <dbReference type="ARBA" id="ARBA00004651"/>
    </source>
</evidence>
<dbReference type="PROSITE" id="PS50850">
    <property type="entry name" value="MFS"/>
    <property type="match status" value="1"/>
</dbReference>
<keyword evidence="3" id="KW-1003">Cell membrane</keyword>
<reference evidence="9" key="1">
    <citation type="journal article" date="2023" name="Int. J. Syst. Evol. Microbiol.">
        <title>Collibacillus ludicampi gen. nov., sp. nov., a new soil bacterium of the family Alicyclobacillaceae.</title>
        <authorList>
            <person name="Jojima T."/>
            <person name="Ioku Y."/>
            <person name="Fukuta Y."/>
            <person name="Shirasaka N."/>
            <person name="Matsumura Y."/>
            <person name="Mori M."/>
        </authorList>
    </citation>
    <scope>NUCLEOTIDE SEQUENCE</scope>
    <source>
        <strain evidence="9">TP075</strain>
    </source>
</reference>
<comment type="subcellular location">
    <subcellularLocation>
        <location evidence="1">Cell membrane</location>
        <topology evidence="1">Multi-pass membrane protein</topology>
    </subcellularLocation>
</comment>
<dbReference type="CDD" id="cd17329">
    <property type="entry name" value="MFS_MdtH_MDR_like"/>
    <property type="match status" value="1"/>
</dbReference>
<dbReference type="InterPro" id="IPR005829">
    <property type="entry name" value="Sugar_transporter_CS"/>
</dbReference>
<keyword evidence="6 7" id="KW-0472">Membrane</keyword>
<evidence type="ECO:0000313" key="10">
    <source>
        <dbReference type="Proteomes" id="UP001057291"/>
    </source>
</evidence>
<dbReference type="Pfam" id="PF07690">
    <property type="entry name" value="MFS_1"/>
    <property type="match status" value="1"/>
</dbReference>
<feature type="domain" description="Major facilitator superfamily (MFS) profile" evidence="8">
    <location>
        <begin position="32"/>
        <end position="411"/>
    </location>
</feature>
<feature type="transmembrane region" description="Helical" evidence="7">
    <location>
        <begin position="68"/>
        <end position="91"/>
    </location>
</feature>
<keyword evidence="5 7" id="KW-1133">Transmembrane helix</keyword>
<dbReference type="PANTHER" id="PTHR43414:SF1">
    <property type="entry name" value="PEPTIDE PERMEASE"/>
    <property type="match status" value="1"/>
</dbReference>
<dbReference type="Proteomes" id="UP001057291">
    <property type="component" value="Unassembled WGS sequence"/>
</dbReference>
<protein>
    <submittedName>
        <fullName evidence="9">MFS transporter</fullName>
    </submittedName>
</protein>
<name>A0AAV4LDN8_9BACL</name>
<keyword evidence="10" id="KW-1185">Reference proteome</keyword>
<feature type="transmembrane region" description="Helical" evidence="7">
    <location>
        <begin position="301"/>
        <end position="320"/>
    </location>
</feature>
<evidence type="ECO:0000313" key="9">
    <source>
        <dbReference type="EMBL" id="GIM45886.1"/>
    </source>
</evidence>
<feature type="transmembrane region" description="Helical" evidence="7">
    <location>
        <begin position="239"/>
        <end position="258"/>
    </location>
</feature>
<evidence type="ECO:0000256" key="5">
    <source>
        <dbReference type="ARBA" id="ARBA00022989"/>
    </source>
</evidence>
<dbReference type="InterPro" id="IPR020846">
    <property type="entry name" value="MFS_dom"/>
</dbReference>
<dbReference type="SUPFAM" id="SSF103473">
    <property type="entry name" value="MFS general substrate transporter"/>
    <property type="match status" value="1"/>
</dbReference>
<evidence type="ECO:0000256" key="3">
    <source>
        <dbReference type="ARBA" id="ARBA00022475"/>
    </source>
</evidence>
<gene>
    <name evidence="9" type="ORF">DNHGIG_14350</name>
</gene>
<dbReference type="AlphaFoldDB" id="A0AAV4LDN8"/>
<evidence type="ECO:0000259" key="8">
    <source>
        <dbReference type="PROSITE" id="PS50850"/>
    </source>
</evidence>
<evidence type="ECO:0000256" key="4">
    <source>
        <dbReference type="ARBA" id="ARBA00022692"/>
    </source>
</evidence>
<sequence length="429" mass="47405">MRAVCFNYPLFCFIGGNHLGKIQTFMRSYHPIVHSLIIGTVLARAAASMSLPFLAIYLLHTLGITPSLIGLTIGVGALASTIGGFVGGALSDRIGRKKVMMSALYTWGIVFIGFALASHLWMFILLSFLNGLCRSFFEPVSQALMADLTKPEKRLHVFSLRYMAINIGVTLGPLIGAYFGLVAGSLPFIVTGIVYFLYAFSLQLLFNHFGIRKIEGKLKRGVTFREAWNVIKEDVSLRYYILGGILGWFSYSQMTVTLSQYVEGNFSDGLHLFAWLMSINALTVILLQIPLSKWGEHRSPLFNIIIGSCFYAMGNIGFALSRSWTLIILSMIIFTLGELLTFPSGDAFIDQLAKEGMRGTYFGAKTFTNFGQFIGPWIGGLLLTAYGGTALFLTVAMISLASIYFYWHGARICALQNRISLPLAQSRKV</sequence>
<feature type="transmembrane region" description="Helical" evidence="7">
    <location>
        <begin position="160"/>
        <end position="182"/>
    </location>
</feature>
<dbReference type="GO" id="GO:0022857">
    <property type="term" value="F:transmembrane transporter activity"/>
    <property type="evidence" value="ECO:0007669"/>
    <property type="project" value="InterPro"/>
</dbReference>
<accession>A0AAV4LDN8</accession>
<feature type="transmembrane region" description="Helical" evidence="7">
    <location>
        <begin position="103"/>
        <end position="129"/>
    </location>
</feature>
<keyword evidence="2" id="KW-0813">Transport</keyword>
<feature type="transmembrane region" description="Helical" evidence="7">
    <location>
        <begin position="385"/>
        <end position="407"/>
    </location>
</feature>
<dbReference type="Gene3D" id="1.20.1250.20">
    <property type="entry name" value="MFS general substrate transporter like domains"/>
    <property type="match status" value="1"/>
</dbReference>
<feature type="transmembrane region" description="Helical" evidence="7">
    <location>
        <begin position="326"/>
        <end position="349"/>
    </location>
</feature>
<dbReference type="PROSITE" id="PS00216">
    <property type="entry name" value="SUGAR_TRANSPORT_1"/>
    <property type="match status" value="1"/>
</dbReference>